<evidence type="ECO:0000256" key="2">
    <source>
        <dbReference type="ARBA" id="ARBA00022771"/>
    </source>
</evidence>
<dbReference type="SUPFAM" id="SSF57716">
    <property type="entry name" value="Glucocorticoid receptor-like (DNA-binding domain)"/>
    <property type="match status" value="1"/>
</dbReference>
<sequence length="66" mass="7701">MPDRCYVPLCCKSSYRVCLPSDAVRLKEWLVKIRRDVSPAFQITERTKICSSHLKITDFRVTLNGR</sequence>
<evidence type="ECO:0000256" key="3">
    <source>
        <dbReference type="ARBA" id="ARBA00022833"/>
    </source>
</evidence>
<evidence type="ECO:0000313" key="7">
    <source>
        <dbReference type="Proteomes" id="UP001159427"/>
    </source>
</evidence>
<name>A0ABN8LVA4_9CNID</name>
<keyword evidence="2" id="KW-0863">Zinc-finger</keyword>
<dbReference type="InterPro" id="IPR006612">
    <property type="entry name" value="THAP_Znf"/>
</dbReference>
<gene>
    <name evidence="6" type="ORF">PEVE_00003974</name>
</gene>
<feature type="domain" description="THAP-type" evidence="5">
    <location>
        <begin position="5"/>
        <end position="54"/>
    </location>
</feature>
<reference evidence="6 7" key="1">
    <citation type="submission" date="2022-05" db="EMBL/GenBank/DDBJ databases">
        <authorList>
            <consortium name="Genoscope - CEA"/>
            <person name="William W."/>
        </authorList>
    </citation>
    <scope>NUCLEOTIDE SEQUENCE [LARGE SCALE GENOMIC DNA]</scope>
</reference>
<keyword evidence="3" id="KW-0862">Zinc</keyword>
<accession>A0ABN8LVA4</accession>
<keyword evidence="4" id="KW-0238">DNA-binding</keyword>
<dbReference type="EMBL" id="CALNXI010000124">
    <property type="protein sequence ID" value="CAH3019723.1"/>
    <property type="molecule type" value="Genomic_DNA"/>
</dbReference>
<dbReference type="Proteomes" id="UP001159427">
    <property type="component" value="Unassembled WGS sequence"/>
</dbReference>
<keyword evidence="7" id="KW-1185">Reference proteome</keyword>
<evidence type="ECO:0000313" key="6">
    <source>
        <dbReference type="EMBL" id="CAH3019723.1"/>
    </source>
</evidence>
<organism evidence="6 7">
    <name type="scientific">Porites evermanni</name>
    <dbReference type="NCBI Taxonomy" id="104178"/>
    <lineage>
        <taxon>Eukaryota</taxon>
        <taxon>Metazoa</taxon>
        <taxon>Cnidaria</taxon>
        <taxon>Anthozoa</taxon>
        <taxon>Hexacorallia</taxon>
        <taxon>Scleractinia</taxon>
        <taxon>Fungiina</taxon>
        <taxon>Poritidae</taxon>
        <taxon>Porites</taxon>
    </lineage>
</organism>
<evidence type="ECO:0000259" key="5">
    <source>
        <dbReference type="Pfam" id="PF05485"/>
    </source>
</evidence>
<evidence type="ECO:0000256" key="1">
    <source>
        <dbReference type="ARBA" id="ARBA00022723"/>
    </source>
</evidence>
<dbReference type="Pfam" id="PF05485">
    <property type="entry name" value="THAP"/>
    <property type="match status" value="1"/>
</dbReference>
<protein>
    <recommendedName>
        <fullName evidence="5">THAP-type domain-containing protein</fullName>
    </recommendedName>
</protein>
<evidence type="ECO:0000256" key="4">
    <source>
        <dbReference type="ARBA" id="ARBA00023125"/>
    </source>
</evidence>
<keyword evidence="1" id="KW-0479">Metal-binding</keyword>
<comment type="caution">
    <text evidence="6">The sequence shown here is derived from an EMBL/GenBank/DDBJ whole genome shotgun (WGS) entry which is preliminary data.</text>
</comment>
<proteinExistence type="predicted"/>